<dbReference type="GO" id="GO:0016104">
    <property type="term" value="P:triterpenoid biosynthetic process"/>
    <property type="evidence" value="ECO:0007669"/>
    <property type="project" value="InterPro"/>
</dbReference>
<accession>A0AAD9NUD5</accession>
<dbReference type="SUPFAM" id="SSF48239">
    <property type="entry name" value="Terpenoid cyclases/Protein prenyltransferases"/>
    <property type="match status" value="1"/>
</dbReference>
<dbReference type="AlphaFoldDB" id="A0AAD9NUD5"/>
<dbReference type="InterPro" id="IPR008930">
    <property type="entry name" value="Terpenoid_cyclase/PrenylTrfase"/>
</dbReference>
<evidence type="ECO:0000259" key="2">
    <source>
        <dbReference type="Pfam" id="PF13249"/>
    </source>
</evidence>
<evidence type="ECO:0000256" key="1">
    <source>
        <dbReference type="ARBA" id="ARBA00009755"/>
    </source>
</evidence>
<protein>
    <recommendedName>
        <fullName evidence="2">Squalene cyclase N-terminal domain-containing protein</fullName>
    </recommendedName>
</protein>
<dbReference type="EMBL" id="JAODUO010000321">
    <property type="protein sequence ID" value="KAK2183157.1"/>
    <property type="molecule type" value="Genomic_DNA"/>
</dbReference>
<dbReference type="GO" id="GO:0005811">
    <property type="term" value="C:lipid droplet"/>
    <property type="evidence" value="ECO:0007669"/>
    <property type="project" value="InterPro"/>
</dbReference>
<organism evidence="3 4">
    <name type="scientific">Ridgeia piscesae</name>
    <name type="common">Tubeworm</name>
    <dbReference type="NCBI Taxonomy" id="27915"/>
    <lineage>
        <taxon>Eukaryota</taxon>
        <taxon>Metazoa</taxon>
        <taxon>Spiralia</taxon>
        <taxon>Lophotrochozoa</taxon>
        <taxon>Annelida</taxon>
        <taxon>Polychaeta</taxon>
        <taxon>Sedentaria</taxon>
        <taxon>Canalipalpata</taxon>
        <taxon>Sabellida</taxon>
        <taxon>Siboglinidae</taxon>
        <taxon>Ridgeia</taxon>
    </lineage>
</organism>
<evidence type="ECO:0000313" key="4">
    <source>
        <dbReference type="Proteomes" id="UP001209878"/>
    </source>
</evidence>
<dbReference type="Gene3D" id="6.20.120.20">
    <property type="match status" value="1"/>
</dbReference>
<dbReference type="InterPro" id="IPR018333">
    <property type="entry name" value="Squalene_cyclase"/>
</dbReference>
<dbReference type="Proteomes" id="UP001209878">
    <property type="component" value="Unassembled WGS sequence"/>
</dbReference>
<dbReference type="PANTHER" id="PTHR11764">
    <property type="entry name" value="TERPENE CYCLASE/MUTASE FAMILY MEMBER"/>
    <property type="match status" value="1"/>
</dbReference>
<dbReference type="Pfam" id="PF13249">
    <property type="entry name" value="SQHop_cyclase_N"/>
    <property type="match status" value="1"/>
</dbReference>
<feature type="domain" description="Squalene cyclase N-terminal" evidence="2">
    <location>
        <begin position="103"/>
        <end position="207"/>
    </location>
</feature>
<dbReference type="Gene3D" id="1.50.10.20">
    <property type="match status" value="1"/>
</dbReference>
<gene>
    <name evidence="3" type="ORF">NP493_322g02051</name>
</gene>
<keyword evidence="4" id="KW-1185">Reference proteome</keyword>
<dbReference type="InterPro" id="IPR032697">
    <property type="entry name" value="SQ_cyclase_N"/>
</dbReference>
<reference evidence="3" key="1">
    <citation type="journal article" date="2023" name="Mol. Biol. Evol.">
        <title>Third-Generation Sequencing Reveals the Adaptive Role of the Epigenome in Three Deep-Sea Polychaetes.</title>
        <authorList>
            <person name="Perez M."/>
            <person name="Aroh O."/>
            <person name="Sun Y."/>
            <person name="Lan Y."/>
            <person name="Juniper S.K."/>
            <person name="Young C.R."/>
            <person name="Angers B."/>
            <person name="Qian P.Y."/>
        </authorList>
    </citation>
    <scope>NUCLEOTIDE SEQUENCE</scope>
    <source>
        <strain evidence="3">R07B-5</strain>
    </source>
</reference>
<comment type="similarity">
    <text evidence="1">Belongs to the terpene cyclase/mutase family.</text>
</comment>
<sequence>MSWPLNFVHSQLSWVFGSRKSFKYANDLPRNRGGPYITDPVTDLTRWRLKCVEGRQTWRYIGTDEPVDREQTMEELHALGSDTSKHAPPLPKARTAQEAAHNALQFYSKLQSEDGHWSGDYGGPLFLTPGLVVVCYITDTPFTKEQKAEMIRYLRSVECPSGGWGLHTEGPPTVYGCAMNYVTLRLLGVPATDPCLVRCRTLLLKLGASVLLYSKV</sequence>
<dbReference type="GO" id="GO:0000250">
    <property type="term" value="F:lanosterol synthase activity"/>
    <property type="evidence" value="ECO:0007669"/>
    <property type="project" value="TreeGrafter"/>
</dbReference>
<comment type="caution">
    <text evidence="3">The sequence shown here is derived from an EMBL/GenBank/DDBJ whole genome shotgun (WGS) entry which is preliminary data.</text>
</comment>
<dbReference type="GO" id="GO:0006695">
    <property type="term" value="P:cholesterol biosynthetic process"/>
    <property type="evidence" value="ECO:0007669"/>
    <property type="project" value="TreeGrafter"/>
</dbReference>
<proteinExistence type="inferred from homology"/>
<evidence type="ECO:0000313" key="3">
    <source>
        <dbReference type="EMBL" id="KAK2183157.1"/>
    </source>
</evidence>
<name>A0AAD9NUD5_RIDPI</name>
<dbReference type="PANTHER" id="PTHR11764:SF20">
    <property type="entry name" value="LANOSTEROL SYNTHASE"/>
    <property type="match status" value="1"/>
</dbReference>